<comment type="caution">
    <text evidence="1">The sequence shown here is derived from an EMBL/GenBank/DDBJ whole genome shotgun (WGS) entry which is preliminary data.</text>
</comment>
<dbReference type="AlphaFoldDB" id="A0A087E2I1"/>
<dbReference type="Proteomes" id="UP000029003">
    <property type="component" value="Unassembled WGS sequence"/>
</dbReference>
<sequence length="280" mass="29853">MVNGPVEVRGAKPGDWLAIDILRLSPRVDYGIISNRHGKGVLPSMPEAGRRTVSIFARRMRVNGKDVGVMRKTGPDAIDAYHTYLAGGAPASPPEPDDPDTVAFPLCPFLGIIGVTPDTGEHLSTVPPGDFGGNLDINLMVEGTRLYLPVFVDGAGLYAGDPHFAQGDGEVALTALEASLEADLRVGVIAGPDFTRRFGVLQGPLLETPDYLVTTGRALRLDDALEHCVEESLRLLVDGCGFDRAHAYAYLSAAADFDISEAVDIQRGVHAAIRRADIGR</sequence>
<dbReference type="PANTHER" id="PTHR31891:SF1">
    <property type="entry name" value="FORMAMIDASE C869.04-RELATED"/>
    <property type="match status" value="1"/>
</dbReference>
<reference evidence="1 2" key="1">
    <citation type="submission" date="2014-03" db="EMBL/GenBank/DDBJ databases">
        <title>Genomics of Bifidobacteria.</title>
        <authorList>
            <person name="Ventura M."/>
            <person name="Milani C."/>
            <person name="Lugli G.A."/>
        </authorList>
    </citation>
    <scope>NUCLEOTIDE SEQUENCE [LARGE SCALE GENOMIC DNA]</scope>
    <source>
        <strain evidence="1 2">LMG 21395</strain>
    </source>
</reference>
<dbReference type="EC" id="3.5.1.49" evidence="1"/>
<proteinExistence type="predicted"/>
<dbReference type="RefSeq" id="WP_052316536.1">
    <property type="nucleotide sequence ID" value="NZ_JGZT01000007.1"/>
</dbReference>
<dbReference type="Gene3D" id="3.10.28.20">
    <property type="entry name" value="Acetamidase/Formamidase-like domains"/>
    <property type="match status" value="1"/>
</dbReference>
<accession>A0A087E2I1</accession>
<evidence type="ECO:0000313" key="2">
    <source>
        <dbReference type="Proteomes" id="UP000029003"/>
    </source>
</evidence>
<name>A0A087E2I1_9BIFI</name>
<protein>
    <submittedName>
        <fullName evidence="1">Acetamidase/Formamidase</fullName>
        <ecNumber evidence="1">3.5.1.49</ecNumber>
    </submittedName>
</protein>
<dbReference type="GO" id="GO:0004328">
    <property type="term" value="F:formamidase activity"/>
    <property type="evidence" value="ECO:0007669"/>
    <property type="project" value="UniProtKB-EC"/>
</dbReference>
<dbReference type="EMBL" id="JGZT01000007">
    <property type="protein sequence ID" value="KFJ01982.1"/>
    <property type="molecule type" value="Genomic_DNA"/>
</dbReference>
<dbReference type="PANTHER" id="PTHR31891">
    <property type="entry name" value="FORMAMIDASE C869.04-RELATED"/>
    <property type="match status" value="1"/>
</dbReference>
<dbReference type="SUPFAM" id="SSF141130">
    <property type="entry name" value="Acetamidase/Formamidase-like"/>
    <property type="match status" value="1"/>
</dbReference>
<organism evidence="1 2">
    <name type="scientific">Bifidobacterium thermacidophilum subsp. thermacidophilum</name>
    <dbReference type="NCBI Taxonomy" id="79262"/>
    <lineage>
        <taxon>Bacteria</taxon>
        <taxon>Bacillati</taxon>
        <taxon>Actinomycetota</taxon>
        <taxon>Actinomycetes</taxon>
        <taxon>Bifidobacteriales</taxon>
        <taxon>Bifidobacteriaceae</taxon>
        <taxon>Bifidobacterium</taxon>
    </lineage>
</organism>
<gene>
    <name evidence="1" type="ORF">THER5_0158</name>
</gene>
<evidence type="ECO:0000313" key="1">
    <source>
        <dbReference type="EMBL" id="KFJ01982.1"/>
    </source>
</evidence>
<dbReference type="Gene3D" id="2.60.120.580">
    <property type="entry name" value="Acetamidase/Formamidase-like domains"/>
    <property type="match status" value="2"/>
</dbReference>
<keyword evidence="1" id="KW-0378">Hydrolase</keyword>
<dbReference type="InterPro" id="IPR004304">
    <property type="entry name" value="FmdA_AmdA"/>
</dbReference>
<dbReference type="Pfam" id="PF03069">
    <property type="entry name" value="FmdA_AmdA"/>
    <property type="match status" value="1"/>
</dbReference>